<gene>
    <name evidence="1" type="ORF">METZ01_LOCUS291453</name>
</gene>
<dbReference type="EMBL" id="UINC01088409">
    <property type="protein sequence ID" value="SVC38599.1"/>
    <property type="molecule type" value="Genomic_DNA"/>
</dbReference>
<proteinExistence type="predicted"/>
<sequence>LKNLEYYKKEKLARISDIVKETGLNHEYVEFSINGGITLHYENRNQHVVFCGDGYCSLDTEETVRTCLNSYLRNNGFVVIGELGKELPFSKPELLRLAVNLCGKDRDTIANQLTPYLKSNGIDVLAYSNSHVTVIELKGVTKEKSDFNETIIQMIKRYTVFKNTLSESEFGKVRFACGFPNFLPNISKEHYKKQFDILKCIIHDNNAELLYKFQSTPATRKDEGMKLLRPFVEGKPNIIDLVKSNKFLFYLVESPDAVLKL</sequence>
<organism evidence="1">
    <name type="scientific">marine metagenome</name>
    <dbReference type="NCBI Taxonomy" id="408172"/>
    <lineage>
        <taxon>unclassified sequences</taxon>
        <taxon>metagenomes</taxon>
        <taxon>ecological metagenomes</taxon>
    </lineage>
</organism>
<dbReference type="AlphaFoldDB" id="A0A382LPG2"/>
<evidence type="ECO:0000313" key="1">
    <source>
        <dbReference type="EMBL" id="SVC38599.1"/>
    </source>
</evidence>
<feature type="non-terminal residue" evidence="1">
    <location>
        <position position="1"/>
    </location>
</feature>
<name>A0A382LPG2_9ZZZZ</name>
<reference evidence="1" key="1">
    <citation type="submission" date="2018-05" db="EMBL/GenBank/DDBJ databases">
        <authorList>
            <person name="Lanie J.A."/>
            <person name="Ng W.-L."/>
            <person name="Kazmierczak K.M."/>
            <person name="Andrzejewski T.M."/>
            <person name="Davidsen T.M."/>
            <person name="Wayne K.J."/>
            <person name="Tettelin H."/>
            <person name="Glass J.I."/>
            <person name="Rusch D."/>
            <person name="Podicherti R."/>
            <person name="Tsui H.-C.T."/>
            <person name="Winkler M.E."/>
        </authorList>
    </citation>
    <scope>NUCLEOTIDE SEQUENCE</scope>
</reference>
<accession>A0A382LPG2</accession>
<protein>
    <submittedName>
        <fullName evidence="1">Uncharacterized protein</fullName>
    </submittedName>
</protein>